<evidence type="ECO:0000313" key="2">
    <source>
        <dbReference type="Proteomes" id="UP000316092"/>
    </source>
</evidence>
<dbReference type="AlphaFoldDB" id="A0A553UMM8"/>
<comment type="caution">
    <text evidence="1">The sequence shown here is derived from an EMBL/GenBank/DDBJ whole genome shotgun (WGS) entry which is preliminary data.</text>
</comment>
<organism evidence="1 2">
    <name type="scientific">Deinococcus detaillensis</name>
    <dbReference type="NCBI Taxonomy" id="2592048"/>
    <lineage>
        <taxon>Bacteria</taxon>
        <taxon>Thermotogati</taxon>
        <taxon>Deinococcota</taxon>
        <taxon>Deinococci</taxon>
        <taxon>Deinococcales</taxon>
        <taxon>Deinococcaceae</taxon>
        <taxon>Deinococcus</taxon>
    </lineage>
</organism>
<dbReference type="RefSeq" id="WP_143721657.1">
    <property type="nucleotide sequence ID" value="NZ_VKDB01000022.1"/>
</dbReference>
<evidence type="ECO:0000313" key="1">
    <source>
        <dbReference type="EMBL" id="TSA81469.1"/>
    </source>
</evidence>
<reference evidence="1 2" key="1">
    <citation type="submission" date="2019-07" db="EMBL/GenBank/DDBJ databases">
        <title>Deinococcus detaillus sp. nov., isolated from humus soil in Antarctica.</title>
        <authorList>
            <person name="Zhang K."/>
        </authorList>
    </citation>
    <scope>NUCLEOTIDE SEQUENCE [LARGE SCALE GENOMIC DNA]</scope>
    <source>
        <strain evidence="1 2">H1</strain>
    </source>
</reference>
<proteinExistence type="predicted"/>
<accession>A0A553UMM8</accession>
<protein>
    <submittedName>
        <fullName evidence="1">Uncharacterized protein</fullName>
    </submittedName>
</protein>
<keyword evidence="2" id="KW-1185">Reference proteome</keyword>
<dbReference type="Proteomes" id="UP000316092">
    <property type="component" value="Unassembled WGS sequence"/>
</dbReference>
<dbReference type="OrthoDB" id="66282at2"/>
<name>A0A553UMM8_9DEIO</name>
<sequence length="238" mass="25908">MIPPSILHCTKPPKFEVGYQSGKDNLIIQNETYRFLSTSWLQADLCSAGTLEITAHGEVAGSEEPILLAALNGQVLNTQPFNQERTWKLNVSEPGRLILGYFNDYTLTDVRIATLSSFWFSGPTCHVLPQIDVPAAGGKWYPAANVATLVNGLALTAVPCGPGQLTFTLVGREGNRAFPQLIIVQAGEVLGKPISRAQLQTVSLTVSALPITITITNPYYQTLADRNLIVTRLKFSPR</sequence>
<dbReference type="EMBL" id="VKDB01000022">
    <property type="protein sequence ID" value="TSA81469.1"/>
    <property type="molecule type" value="Genomic_DNA"/>
</dbReference>
<gene>
    <name evidence="1" type="ORF">FNU79_15175</name>
</gene>